<sequence>MALPEGLRRLFEVIYFTIIGATSSSPFVNLSFFPFAFGLGLFTCGLRFFFKKRGYGQLLGFSFANLIIILAFEILNVVPLGNPSNIEGITMLYALINTLIFTIEVGLTIWLIYLLFTDEVKSSTR</sequence>
<proteinExistence type="predicted"/>
<gene>
    <name evidence="2" type="ORF">J5A65_02120</name>
</gene>
<protein>
    <submittedName>
        <fullName evidence="2">Uncharacterized protein</fullName>
    </submittedName>
</protein>
<evidence type="ECO:0000313" key="3">
    <source>
        <dbReference type="Proteomes" id="UP000678513"/>
    </source>
</evidence>
<feature type="transmembrane region" description="Helical" evidence="1">
    <location>
        <begin position="32"/>
        <end position="50"/>
    </location>
</feature>
<evidence type="ECO:0000313" key="2">
    <source>
        <dbReference type="EMBL" id="QUC08568.1"/>
    </source>
</evidence>
<keyword evidence="3" id="KW-1185">Reference proteome</keyword>
<dbReference type="RefSeq" id="WP_212324695.1">
    <property type="nucleotide sequence ID" value="NZ_AP024463.1"/>
</dbReference>
<keyword evidence="1" id="KW-0812">Transmembrane</keyword>
<reference evidence="2 3" key="1">
    <citation type="submission" date="2021-03" db="EMBL/GenBank/DDBJ databases">
        <title>Human Oral Microbial Genomes.</title>
        <authorList>
            <person name="Johnston C.D."/>
            <person name="Chen T."/>
            <person name="Dewhirst F.E."/>
        </authorList>
    </citation>
    <scope>NUCLEOTIDE SEQUENCE [LARGE SCALE GENOMIC DNA]</scope>
    <source>
        <strain evidence="2 3">DSMZ 100122</strain>
    </source>
</reference>
<dbReference type="EMBL" id="CP072384">
    <property type="protein sequence ID" value="QUC08568.1"/>
    <property type="molecule type" value="Genomic_DNA"/>
</dbReference>
<feature type="transmembrane region" description="Helical" evidence="1">
    <location>
        <begin position="90"/>
        <end position="116"/>
    </location>
</feature>
<evidence type="ECO:0000256" key="1">
    <source>
        <dbReference type="SAM" id="Phobius"/>
    </source>
</evidence>
<feature type="transmembrane region" description="Helical" evidence="1">
    <location>
        <begin position="57"/>
        <end position="78"/>
    </location>
</feature>
<keyword evidence="1" id="KW-0472">Membrane</keyword>
<organism evidence="2 3">
    <name type="scientific">Arachnia rubra</name>
    <dbReference type="NCBI Taxonomy" id="1547448"/>
    <lineage>
        <taxon>Bacteria</taxon>
        <taxon>Bacillati</taxon>
        <taxon>Actinomycetota</taxon>
        <taxon>Actinomycetes</taxon>
        <taxon>Propionibacteriales</taxon>
        <taxon>Propionibacteriaceae</taxon>
        <taxon>Arachnia</taxon>
    </lineage>
</organism>
<dbReference type="Proteomes" id="UP000678513">
    <property type="component" value="Chromosome"/>
</dbReference>
<accession>A0ABX7Y6U1</accession>
<keyword evidence="1" id="KW-1133">Transmembrane helix</keyword>
<name>A0ABX7Y6U1_9ACTN</name>